<accession>A0A0D3AH97</accession>
<evidence type="ECO:0000313" key="1">
    <source>
        <dbReference type="EnsemblPlants" id="Bo29168s010.1"/>
    </source>
</evidence>
<reference evidence="1" key="2">
    <citation type="submission" date="2015-06" db="UniProtKB">
        <authorList>
            <consortium name="EnsemblPlants"/>
        </authorList>
    </citation>
    <scope>IDENTIFICATION</scope>
</reference>
<protein>
    <submittedName>
        <fullName evidence="1">Uncharacterized protein</fullName>
    </submittedName>
</protein>
<evidence type="ECO:0000313" key="2">
    <source>
        <dbReference type="Proteomes" id="UP000032141"/>
    </source>
</evidence>
<name>A0A0D3AH97_BRAOL</name>
<dbReference type="Proteomes" id="UP000032141">
    <property type="component" value="Unassembled WGS sequence"/>
</dbReference>
<sequence>MGITLLLLDEMVRVLYNDSVIHAFIPANRASHYRPSLKA</sequence>
<proteinExistence type="predicted"/>
<dbReference type="Gramene" id="Bo29168s010.1">
    <property type="protein sequence ID" value="Bo29168s010.1"/>
    <property type="gene ID" value="Bo29168s010"/>
</dbReference>
<organism evidence="1 2">
    <name type="scientific">Brassica oleracea var. oleracea</name>
    <dbReference type="NCBI Taxonomy" id="109376"/>
    <lineage>
        <taxon>Eukaryota</taxon>
        <taxon>Viridiplantae</taxon>
        <taxon>Streptophyta</taxon>
        <taxon>Embryophyta</taxon>
        <taxon>Tracheophyta</taxon>
        <taxon>Spermatophyta</taxon>
        <taxon>Magnoliopsida</taxon>
        <taxon>eudicotyledons</taxon>
        <taxon>Gunneridae</taxon>
        <taxon>Pentapetalae</taxon>
        <taxon>rosids</taxon>
        <taxon>malvids</taxon>
        <taxon>Brassicales</taxon>
        <taxon>Brassicaceae</taxon>
        <taxon>Brassiceae</taxon>
        <taxon>Brassica</taxon>
    </lineage>
</organism>
<dbReference type="HOGENOM" id="CLU_3322565_0_0_1"/>
<reference evidence="1" key="1">
    <citation type="journal article" date="2014" name="Genome Biol.">
        <title>Transcriptome and methylome profiling reveals relics of genome dominance in the mesopolyploid Brassica oleracea.</title>
        <authorList>
            <person name="Parkin I.A."/>
            <person name="Koh C."/>
            <person name="Tang H."/>
            <person name="Robinson S.J."/>
            <person name="Kagale S."/>
            <person name="Clarke W.E."/>
            <person name="Town C.D."/>
            <person name="Nixon J."/>
            <person name="Krishnakumar V."/>
            <person name="Bidwell S.L."/>
            <person name="Denoeud F."/>
            <person name="Belcram H."/>
            <person name="Links M.G."/>
            <person name="Just J."/>
            <person name="Clarke C."/>
            <person name="Bender T."/>
            <person name="Huebert T."/>
            <person name="Mason A.S."/>
            <person name="Pires J.C."/>
            <person name="Barker G."/>
            <person name="Moore J."/>
            <person name="Walley P.G."/>
            <person name="Manoli S."/>
            <person name="Batley J."/>
            <person name="Edwards D."/>
            <person name="Nelson M.N."/>
            <person name="Wang X."/>
            <person name="Paterson A.H."/>
            <person name="King G."/>
            <person name="Bancroft I."/>
            <person name="Chalhoub B."/>
            <person name="Sharpe A.G."/>
        </authorList>
    </citation>
    <scope>NUCLEOTIDE SEQUENCE [LARGE SCALE GENOMIC DNA]</scope>
    <source>
        <strain evidence="1">cv. TO1000</strain>
    </source>
</reference>
<dbReference type="AlphaFoldDB" id="A0A0D3AH97"/>
<dbReference type="EnsemblPlants" id="Bo29168s010.1">
    <property type="protein sequence ID" value="Bo29168s010.1"/>
    <property type="gene ID" value="Bo29168s010"/>
</dbReference>
<keyword evidence="2" id="KW-1185">Reference proteome</keyword>